<accession>A0ACC3BDY7</accession>
<dbReference type="Proteomes" id="UP001177260">
    <property type="component" value="Unassembled WGS sequence"/>
</dbReference>
<keyword evidence="2" id="KW-1185">Reference proteome</keyword>
<protein>
    <submittedName>
        <fullName evidence="1">Uncharacterized protein</fullName>
    </submittedName>
</protein>
<name>A0ACC3BDY7_9EURO</name>
<organism evidence="1 2">
    <name type="scientific">Aspergillus melleus</name>
    <dbReference type="NCBI Taxonomy" id="138277"/>
    <lineage>
        <taxon>Eukaryota</taxon>
        <taxon>Fungi</taxon>
        <taxon>Dikarya</taxon>
        <taxon>Ascomycota</taxon>
        <taxon>Pezizomycotina</taxon>
        <taxon>Eurotiomycetes</taxon>
        <taxon>Eurotiomycetidae</taxon>
        <taxon>Eurotiales</taxon>
        <taxon>Aspergillaceae</taxon>
        <taxon>Aspergillus</taxon>
        <taxon>Aspergillus subgen. Circumdati</taxon>
    </lineage>
</organism>
<comment type="caution">
    <text evidence="1">The sequence shown here is derived from an EMBL/GenBank/DDBJ whole genome shotgun (WGS) entry which is preliminary data.</text>
</comment>
<dbReference type="EMBL" id="JAOPJF010000005">
    <property type="protein sequence ID" value="KAK1148902.1"/>
    <property type="molecule type" value="Genomic_DNA"/>
</dbReference>
<evidence type="ECO:0000313" key="2">
    <source>
        <dbReference type="Proteomes" id="UP001177260"/>
    </source>
</evidence>
<gene>
    <name evidence="1" type="ORF">N8T08_007574</name>
</gene>
<reference evidence="1 2" key="1">
    <citation type="journal article" date="2023" name="ACS Omega">
        <title>Identification of the Neoaspergillic Acid Biosynthesis Gene Cluster by Establishing an In Vitro CRISPR-Ribonucleoprotein Genetic System in Aspergillus melleus.</title>
        <authorList>
            <person name="Yuan B."/>
            <person name="Grau M.F."/>
            <person name="Murata R.M."/>
            <person name="Torok T."/>
            <person name="Venkateswaran K."/>
            <person name="Stajich J.E."/>
            <person name="Wang C.C.C."/>
        </authorList>
    </citation>
    <scope>NUCLEOTIDE SEQUENCE [LARGE SCALE GENOMIC DNA]</scope>
    <source>
        <strain evidence="1 2">IMV 1140</strain>
    </source>
</reference>
<proteinExistence type="predicted"/>
<evidence type="ECO:0000313" key="1">
    <source>
        <dbReference type="EMBL" id="KAK1148902.1"/>
    </source>
</evidence>
<sequence length="390" mass="44351">MLFDNLLNHFQLEVASQLRWLDSSDNPWRHIVWPLARRSNCLRMSILGLAAAHLSVTSAGGDGTGPPALLQANHDLREASLRNLNAKIRAELEGDQVAGGRQDGSSLTEILATMLVLCYGEMLVPYSTDWSLHLRACRAIIDRRNLRNRQKEPQDPAARFLVMEVVDLETFSALTEFTRKESPAATIPSHPLLEGRFWTFTSLLREIIAVERHRYDILQKGSQSPDIDMDAWRDKIEEARAQTSEGTAAMVQGDEQILRRAESMVRAHYYACLIYFYQALAPTLEARPAIDAYIGPLFAEIQFLTVGSTRTFSQNLFFPLFIAGTEYARDEDRQAVIQALFMDLISSTGVWCNHTVLQFLRAFWTRSECQGTWIQYARENERSLSLFLLF</sequence>